<evidence type="ECO:0000313" key="3">
    <source>
        <dbReference type="Proteomes" id="UP001498398"/>
    </source>
</evidence>
<sequence length="692" mass="76187">MLELRNLQLSDNNDDDGRHFTHGHPEYTREPAPRPTSRHLSRPASRASQTSSTSSTGVPLEIAVRVINAKSTLSKATLAFNKASLDPETWKEILNQLKIEVLTAQDELEQARCARDRAKLGITSDPENMDRRQCQSMPGEYAPDETRISNQPRLQARETTFSSGGNCTPSVVGVEELRGQEDVANVATDHVQWDHPEEKATSAQLITKMELTGSLNWADEVEQNEETRELGNTQLSSLQQREGEMLLQFQRRRNALARRVSASLTHDTDVSQIMIRRSALFHKGIIEVLRMVDLRDLGQSVILAQNVEVSTVDGSDQILVKEAEGPEEARMEILLPEINNPEYDNVQCQIYGNSALRQSTGVYQHPNATSRQHHSSEDTEADDEKGELDQLVPPTVTVRQHSPRTTDKAKRPESSQTKDQQQPLEWRLQSHNCSHQTGSSTRNPVVEPEYQFGNTSRKAQERAVPEPVTVQMTQLPFVPASIFLKQGPRTENMTQMPAPPINMATKPQPAISRNTNRYEATPMNQLQPVNTGNGAPNPPQYDIPPHMNSQHLHDVHPTFAQMGNHIPKPILPVPQQYMARQQPVNVNWFQPIHQASPPLEFTWTVAGGGSGGSGGGSDDGSSRSGSDRRRNDERNGRGVGRGGKGGQGDDPPKGGRKGGGGPPDDGPPGGGPGTEEEGSERSQTPKNTSGKC</sequence>
<reference evidence="2 3" key="1">
    <citation type="submission" date="2024-01" db="EMBL/GenBank/DDBJ databases">
        <title>A draft genome for the cacao thread blight pathogen Marasmiellus scandens.</title>
        <authorList>
            <person name="Baruah I.K."/>
            <person name="Leung J."/>
            <person name="Bukari Y."/>
            <person name="Amoako-Attah I."/>
            <person name="Meinhardt L.W."/>
            <person name="Bailey B.A."/>
            <person name="Cohen S.P."/>
        </authorList>
    </citation>
    <scope>NUCLEOTIDE SEQUENCE [LARGE SCALE GENOMIC DNA]</scope>
    <source>
        <strain evidence="2 3">GH-19</strain>
    </source>
</reference>
<comment type="caution">
    <text evidence="2">The sequence shown here is derived from an EMBL/GenBank/DDBJ whole genome shotgun (WGS) entry which is preliminary data.</text>
</comment>
<gene>
    <name evidence="2" type="ORF">VKT23_016801</name>
</gene>
<feature type="compositionally biased region" description="Basic and acidic residues" evidence="1">
    <location>
        <begin position="404"/>
        <end position="413"/>
    </location>
</feature>
<feature type="region of interest" description="Disordered" evidence="1">
    <location>
        <begin position="364"/>
        <end position="462"/>
    </location>
</feature>
<feature type="compositionally biased region" description="Low complexity" evidence="1">
    <location>
        <begin position="42"/>
        <end position="56"/>
    </location>
</feature>
<evidence type="ECO:0000313" key="2">
    <source>
        <dbReference type="EMBL" id="KAK7441020.1"/>
    </source>
</evidence>
<feature type="region of interest" description="Disordered" evidence="1">
    <location>
        <begin position="1"/>
        <end position="57"/>
    </location>
</feature>
<protein>
    <submittedName>
        <fullName evidence="2">Uncharacterized protein</fullName>
    </submittedName>
</protein>
<feature type="region of interest" description="Disordered" evidence="1">
    <location>
        <begin position="601"/>
        <end position="692"/>
    </location>
</feature>
<dbReference type="EMBL" id="JBANRG010000065">
    <property type="protein sequence ID" value="KAK7441020.1"/>
    <property type="molecule type" value="Genomic_DNA"/>
</dbReference>
<feature type="compositionally biased region" description="Basic and acidic residues" evidence="1">
    <location>
        <begin position="625"/>
        <end position="636"/>
    </location>
</feature>
<evidence type="ECO:0000256" key="1">
    <source>
        <dbReference type="SAM" id="MobiDB-lite"/>
    </source>
</evidence>
<dbReference type="Proteomes" id="UP001498398">
    <property type="component" value="Unassembled WGS sequence"/>
</dbReference>
<feature type="compositionally biased region" description="Polar residues" evidence="1">
    <location>
        <begin position="414"/>
        <end position="443"/>
    </location>
</feature>
<proteinExistence type="predicted"/>
<organism evidence="2 3">
    <name type="scientific">Marasmiellus scandens</name>
    <dbReference type="NCBI Taxonomy" id="2682957"/>
    <lineage>
        <taxon>Eukaryota</taxon>
        <taxon>Fungi</taxon>
        <taxon>Dikarya</taxon>
        <taxon>Basidiomycota</taxon>
        <taxon>Agaricomycotina</taxon>
        <taxon>Agaricomycetes</taxon>
        <taxon>Agaricomycetidae</taxon>
        <taxon>Agaricales</taxon>
        <taxon>Marasmiineae</taxon>
        <taxon>Omphalotaceae</taxon>
        <taxon>Marasmiellus</taxon>
    </lineage>
</organism>
<name>A0ABR1IWX3_9AGAR</name>
<feature type="compositionally biased region" description="Gly residues" evidence="1">
    <location>
        <begin position="606"/>
        <end position="618"/>
    </location>
</feature>
<feature type="compositionally biased region" description="Gly residues" evidence="1">
    <location>
        <begin position="637"/>
        <end position="648"/>
    </location>
</feature>
<accession>A0ABR1IWX3</accession>
<keyword evidence="3" id="KW-1185">Reference proteome</keyword>
<feature type="compositionally biased region" description="Basic and acidic residues" evidence="1">
    <location>
        <begin position="15"/>
        <end position="32"/>
    </location>
</feature>